<feature type="transmembrane region" description="Helical" evidence="1">
    <location>
        <begin position="80"/>
        <end position="97"/>
    </location>
</feature>
<keyword evidence="1" id="KW-1133">Transmembrane helix</keyword>
<keyword evidence="1" id="KW-0472">Membrane</keyword>
<keyword evidence="4" id="KW-1185">Reference proteome</keyword>
<evidence type="ECO:0000313" key="3">
    <source>
        <dbReference type="EMBL" id="KAL0130835.1"/>
    </source>
</evidence>
<feature type="transmembrane region" description="Helical" evidence="1">
    <location>
        <begin position="44"/>
        <end position="65"/>
    </location>
</feature>
<evidence type="ECO:0000313" key="2">
    <source>
        <dbReference type="EMBL" id="KAL0098338.1"/>
    </source>
</evidence>
<dbReference type="EMBL" id="JADYXP020000095">
    <property type="protein sequence ID" value="KAL0098338.1"/>
    <property type="molecule type" value="Genomic_DNA"/>
</dbReference>
<reference evidence="2 4" key="1">
    <citation type="submission" date="2023-03" db="EMBL/GenBank/DDBJ databases">
        <title>High recombination rates correlate with genetic variation in Cardiocondyla obscurior ants.</title>
        <authorList>
            <person name="Errbii M."/>
        </authorList>
    </citation>
    <scope>NUCLEOTIDE SEQUENCE [LARGE SCALE GENOMIC DNA]</scope>
    <source>
        <strain evidence="2">Alpha-2009</strain>
        <tissue evidence="2">Whole body</tissue>
    </source>
</reference>
<dbReference type="AlphaFoldDB" id="A0AAW2E3X2"/>
<accession>A0AAW2E3X2</accession>
<proteinExistence type="predicted"/>
<protein>
    <submittedName>
        <fullName evidence="2">Uncharacterized protein</fullName>
    </submittedName>
</protein>
<feature type="transmembrane region" description="Helical" evidence="1">
    <location>
        <begin position="109"/>
        <end position="127"/>
    </location>
</feature>
<dbReference type="EMBL" id="JADYXP020000002">
    <property type="protein sequence ID" value="KAL0130835.1"/>
    <property type="molecule type" value="Genomic_DNA"/>
</dbReference>
<dbReference type="Proteomes" id="UP001430953">
    <property type="component" value="Unassembled WGS sequence"/>
</dbReference>
<evidence type="ECO:0000313" key="4">
    <source>
        <dbReference type="Proteomes" id="UP001430953"/>
    </source>
</evidence>
<gene>
    <name evidence="3" type="ORF">PUN28_002446</name>
    <name evidence="2" type="ORF">PUN28_020310</name>
</gene>
<comment type="caution">
    <text evidence="2">The sequence shown here is derived from an EMBL/GenBank/DDBJ whole genome shotgun (WGS) entry which is preliminary data.</text>
</comment>
<organism evidence="2 4">
    <name type="scientific">Cardiocondyla obscurior</name>
    <dbReference type="NCBI Taxonomy" id="286306"/>
    <lineage>
        <taxon>Eukaryota</taxon>
        <taxon>Metazoa</taxon>
        <taxon>Ecdysozoa</taxon>
        <taxon>Arthropoda</taxon>
        <taxon>Hexapoda</taxon>
        <taxon>Insecta</taxon>
        <taxon>Pterygota</taxon>
        <taxon>Neoptera</taxon>
        <taxon>Endopterygota</taxon>
        <taxon>Hymenoptera</taxon>
        <taxon>Apocrita</taxon>
        <taxon>Aculeata</taxon>
        <taxon>Formicoidea</taxon>
        <taxon>Formicidae</taxon>
        <taxon>Myrmicinae</taxon>
        <taxon>Cardiocondyla</taxon>
    </lineage>
</organism>
<sequence length="161" mass="18523">MYEDYLEDILMAPLQHFDWFKRLKIRIKSEENDGSISERIYDHLILFLLCCFTAIPAIPSVLVWAKNFSYDMRLSTEDPVLMISWIIIAACSNLGIVQISLNHKGYRSLILANILRFTSWVILSTTAAPRPSFYQWCMPPIIAAGITLVTLNSLIPHRQFS</sequence>
<feature type="transmembrane region" description="Helical" evidence="1">
    <location>
        <begin position="133"/>
        <end position="155"/>
    </location>
</feature>
<keyword evidence="1" id="KW-0812">Transmembrane</keyword>
<name>A0AAW2E3X2_9HYME</name>
<evidence type="ECO:0000256" key="1">
    <source>
        <dbReference type="SAM" id="Phobius"/>
    </source>
</evidence>